<keyword evidence="4" id="KW-1185">Reference proteome</keyword>
<evidence type="ECO:0000313" key="4">
    <source>
        <dbReference type="Proteomes" id="UP000030671"/>
    </source>
</evidence>
<evidence type="ECO:0000256" key="2">
    <source>
        <dbReference type="SAM" id="Phobius"/>
    </source>
</evidence>
<accession>W4K9U9</accession>
<gene>
    <name evidence="3" type="ORF">HETIRDRAFT_473768</name>
</gene>
<reference evidence="3 4" key="1">
    <citation type="journal article" date="2012" name="New Phytol.">
        <title>Insight into trade-off between wood decay and parasitism from the genome of a fungal forest pathogen.</title>
        <authorList>
            <person name="Olson A."/>
            <person name="Aerts A."/>
            <person name="Asiegbu F."/>
            <person name="Belbahri L."/>
            <person name="Bouzid O."/>
            <person name="Broberg A."/>
            <person name="Canback B."/>
            <person name="Coutinho P.M."/>
            <person name="Cullen D."/>
            <person name="Dalman K."/>
            <person name="Deflorio G."/>
            <person name="van Diepen L.T."/>
            <person name="Dunand C."/>
            <person name="Duplessis S."/>
            <person name="Durling M."/>
            <person name="Gonthier P."/>
            <person name="Grimwood J."/>
            <person name="Fossdal C.G."/>
            <person name="Hansson D."/>
            <person name="Henrissat B."/>
            <person name="Hietala A."/>
            <person name="Himmelstrand K."/>
            <person name="Hoffmeister D."/>
            <person name="Hogberg N."/>
            <person name="James T.Y."/>
            <person name="Karlsson M."/>
            <person name="Kohler A."/>
            <person name="Kues U."/>
            <person name="Lee Y.H."/>
            <person name="Lin Y.C."/>
            <person name="Lind M."/>
            <person name="Lindquist E."/>
            <person name="Lombard V."/>
            <person name="Lucas S."/>
            <person name="Lunden K."/>
            <person name="Morin E."/>
            <person name="Murat C."/>
            <person name="Park J."/>
            <person name="Raffaello T."/>
            <person name="Rouze P."/>
            <person name="Salamov A."/>
            <person name="Schmutz J."/>
            <person name="Solheim H."/>
            <person name="Stahlberg J."/>
            <person name="Velez H."/>
            <person name="de Vries R.P."/>
            <person name="Wiebenga A."/>
            <person name="Woodward S."/>
            <person name="Yakovlev I."/>
            <person name="Garbelotto M."/>
            <person name="Martin F."/>
            <person name="Grigoriev I.V."/>
            <person name="Stenlid J."/>
        </authorList>
    </citation>
    <scope>NUCLEOTIDE SEQUENCE [LARGE SCALE GENOMIC DNA]</scope>
    <source>
        <strain evidence="3 4">TC 32-1</strain>
    </source>
</reference>
<organism evidence="3 4">
    <name type="scientific">Heterobasidion irregulare (strain TC 32-1)</name>
    <dbReference type="NCBI Taxonomy" id="747525"/>
    <lineage>
        <taxon>Eukaryota</taxon>
        <taxon>Fungi</taxon>
        <taxon>Dikarya</taxon>
        <taxon>Basidiomycota</taxon>
        <taxon>Agaricomycotina</taxon>
        <taxon>Agaricomycetes</taxon>
        <taxon>Russulales</taxon>
        <taxon>Bondarzewiaceae</taxon>
        <taxon>Heterobasidion</taxon>
        <taxon>Heterobasidion annosum species complex</taxon>
    </lineage>
</organism>
<feature type="transmembrane region" description="Helical" evidence="2">
    <location>
        <begin position="131"/>
        <end position="150"/>
    </location>
</feature>
<dbReference type="OrthoDB" id="3174319at2759"/>
<feature type="compositionally biased region" description="Basic and acidic residues" evidence="1">
    <location>
        <begin position="299"/>
        <end position="323"/>
    </location>
</feature>
<dbReference type="HOGENOM" id="CLU_044614_9_2_1"/>
<name>W4K9U9_HETIT</name>
<dbReference type="Proteomes" id="UP000030671">
    <property type="component" value="Unassembled WGS sequence"/>
</dbReference>
<feature type="transmembrane region" description="Helical" evidence="2">
    <location>
        <begin position="16"/>
        <end position="42"/>
    </location>
</feature>
<feature type="region of interest" description="Disordered" evidence="1">
    <location>
        <begin position="288"/>
        <end position="323"/>
    </location>
</feature>
<protein>
    <submittedName>
        <fullName evidence="3">Uncharacterized protein</fullName>
    </submittedName>
</protein>
<sequence>MSSDDAQYTYATLKPLIIALACETGFYVLSILSFAVSTYILVRKGLKTRAILIMWITTFIMFAVSTCHFLLQWVGGMDKIRTGLASSFLEDYYGEQLLSIADIYLPIVNYSLSDGIVLWRVWVMWERSVKVLIFPVLFYCTLAAGLYMSFSRLGIGLIYASTLTTNIIATTLMAVKAWQHRRLLKSHLNNTEYRSWALSVLVLLVESGTLYCVIWTIFFLTWCFVSSNFNVTSASVMEILPGITVQVSGIYPTAVIALAALQRTTWDMSVGRDMFHNAPHVEMRFATRDTRSVSSTIQSDHRPTPSDDEELHASEMRAMNEEA</sequence>
<dbReference type="RefSeq" id="XP_009544969.1">
    <property type="nucleotide sequence ID" value="XM_009546674.1"/>
</dbReference>
<feature type="transmembrane region" description="Helical" evidence="2">
    <location>
        <begin position="156"/>
        <end position="175"/>
    </location>
</feature>
<feature type="transmembrane region" description="Helical" evidence="2">
    <location>
        <begin position="51"/>
        <end position="71"/>
    </location>
</feature>
<dbReference type="KEGG" id="hir:HETIRDRAFT_473768"/>
<proteinExistence type="predicted"/>
<evidence type="ECO:0000256" key="1">
    <source>
        <dbReference type="SAM" id="MobiDB-lite"/>
    </source>
</evidence>
<keyword evidence="2" id="KW-1133">Transmembrane helix</keyword>
<keyword evidence="2" id="KW-0472">Membrane</keyword>
<feature type="transmembrane region" description="Helical" evidence="2">
    <location>
        <begin position="239"/>
        <end position="261"/>
    </location>
</feature>
<keyword evidence="2" id="KW-0812">Transmembrane</keyword>
<dbReference type="EMBL" id="KI925457">
    <property type="protein sequence ID" value="ETW82622.1"/>
    <property type="molecule type" value="Genomic_DNA"/>
</dbReference>
<evidence type="ECO:0000313" key="3">
    <source>
        <dbReference type="EMBL" id="ETW82622.1"/>
    </source>
</evidence>
<feature type="transmembrane region" description="Helical" evidence="2">
    <location>
        <begin position="196"/>
        <end position="219"/>
    </location>
</feature>
<feature type="transmembrane region" description="Helical" evidence="2">
    <location>
        <begin position="97"/>
        <end position="119"/>
    </location>
</feature>
<dbReference type="InParanoid" id="W4K9U9"/>
<dbReference type="AlphaFoldDB" id="W4K9U9"/>
<dbReference type="eggNOG" id="ENOG502SP7E">
    <property type="taxonomic scope" value="Eukaryota"/>
</dbReference>
<dbReference type="GeneID" id="20677539"/>